<protein>
    <submittedName>
        <fullName evidence="2">Crp/Fnr family transcriptional regulator</fullName>
    </submittedName>
</protein>
<sequence>MSLYSIDKIKSTSNFLNSFSNISEDIVVELLKISEFKTVKANKQIVKLDEIPSKIYMLVSGVVRCYLSTESGKEFNKNFYMPLSFIGPLTALIKKNPSLFVFETLEDCEMYEVDYRKLIELCKKYESVNILYSKVLESVYIMYEKRLVELISLDAKDRYTELRKQIPKVDTLIPQYHIASYLGITAVQLSRIRKKIDNN</sequence>
<dbReference type="Proteomes" id="UP000670776">
    <property type="component" value="Unassembled WGS sequence"/>
</dbReference>
<keyword evidence="3" id="KW-1185">Reference proteome</keyword>
<dbReference type="InterPro" id="IPR014710">
    <property type="entry name" value="RmlC-like_jellyroll"/>
</dbReference>
<dbReference type="SMART" id="SM00100">
    <property type="entry name" value="cNMP"/>
    <property type="match status" value="1"/>
</dbReference>
<gene>
    <name evidence="2" type="ORF">J8H85_01715</name>
</gene>
<name>A0ABS4BR04_9FLAO</name>
<comment type="caution">
    <text evidence="2">The sequence shown here is derived from an EMBL/GenBank/DDBJ whole genome shotgun (WGS) entry which is preliminary data.</text>
</comment>
<reference evidence="2 3" key="1">
    <citation type="submission" date="2021-04" db="EMBL/GenBank/DDBJ databases">
        <title>Mariniflexile gromovii gen. nov., sp. nov., a gliding bacterium isolated from the sea urchin Strongylocentrotus intermedius.</title>
        <authorList>
            <person name="Ko S."/>
            <person name="Le V."/>
            <person name="Ahn C.-Y."/>
            <person name="Oh H.-M."/>
        </authorList>
    </citation>
    <scope>NUCLEOTIDE SEQUENCE [LARGE SCALE GENOMIC DNA]</scope>
    <source>
        <strain evidence="2 3">KCTC 12570</strain>
    </source>
</reference>
<dbReference type="EMBL" id="JAGJCB010000001">
    <property type="protein sequence ID" value="MBP0902532.1"/>
    <property type="molecule type" value="Genomic_DNA"/>
</dbReference>
<accession>A0ABS4BR04</accession>
<evidence type="ECO:0000259" key="1">
    <source>
        <dbReference type="PROSITE" id="PS50042"/>
    </source>
</evidence>
<evidence type="ECO:0000313" key="3">
    <source>
        <dbReference type="Proteomes" id="UP000670776"/>
    </source>
</evidence>
<evidence type="ECO:0000313" key="2">
    <source>
        <dbReference type="EMBL" id="MBP0902532.1"/>
    </source>
</evidence>
<dbReference type="InterPro" id="IPR018490">
    <property type="entry name" value="cNMP-bd_dom_sf"/>
</dbReference>
<dbReference type="InterPro" id="IPR000595">
    <property type="entry name" value="cNMP-bd_dom"/>
</dbReference>
<dbReference type="Gene3D" id="2.60.120.10">
    <property type="entry name" value="Jelly Rolls"/>
    <property type="match status" value="1"/>
</dbReference>
<dbReference type="PROSITE" id="PS50042">
    <property type="entry name" value="CNMP_BINDING_3"/>
    <property type="match status" value="1"/>
</dbReference>
<organism evidence="2 3">
    <name type="scientific">Mariniflexile gromovii</name>
    <dbReference type="NCBI Taxonomy" id="362523"/>
    <lineage>
        <taxon>Bacteria</taxon>
        <taxon>Pseudomonadati</taxon>
        <taxon>Bacteroidota</taxon>
        <taxon>Flavobacteriia</taxon>
        <taxon>Flavobacteriales</taxon>
        <taxon>Flavobacteriaceae</taxon>
        <taxon>Mariniflexile</taxon>
    </lineage>
</organism>
<dbReference type="CDD" id="cd00038">
    <property type="entry name" value="CAP_ED"/>
    <property type="match status" value="1"/>
</dbReference>
<dbReference type="SUPFAM" id="SSF51206">
    <property type="entry name" value="cAMP-binding domain-like"/>
    <property type="match status" value="1"/>
</dbReference>
<dbReference type="Pfam" id="PF00027">
    <property type="entry name" value="cNMP_binding"/>
    <property type="match status" value="1"/>
</dbReference>
<proteinExistence type="predicted"/>
<feature type="domain" description="Cyclic nucleotide-binding" evidence="1">
    <location>
        <begin position="18"/>
        <end position="121"/>
    </location>
</feature>
<dbReference type="RefSeq" id="WP_209652051.1">
    <property type="nucleotide sequence ID" value="NZ_JAGJCB010000001.1"/>
</dbReference>